<keyword evidence="3 6" id="KW-0561">Oxygen transport</keyword>
<feature type="non-terminal residue" evidence="8">
    <location>
        <position position="139"/>
    </location>
</feature>
<dbReference type="GO" id="GO:0020037">
    <property type="term" value="F:heme binding"/>
    <property type="evidence" value="ECO:0007669"/>
    <property type="project" value="InterPro"/>
</dbReference>
<keyword evidence="5" id="KW-0408">Iron</keyword>
<dbReference type="InterPro" id="IPR000971">
    <property type="entry name" value="Globin"/>
</dbReference>
<proteinExistence type="evidence at transcript level"/>
<evidence type="ECO:0000256" key="6">
    <source>
        <dbReference type="RuleBase" id="RU000356"/>
    </source>
</evidence>
<evidence type="ECO:0000256" key="4">
    <source>
        <dbReference type="ARBA" id="ARBA00022723"/>
    </source>
</evidence>
<accession>A0A0N7AMQ9</accession>
<dbReference type="EMBL" id="KJ756507">
    <property type="protein sequence ID" value="AJP75042.1"/>
    <property type="molecule type" value="mRNA"/>
</dbReference>
<reference evidence="8" key="1">
    <citation type="submission" date="2014-04" db="EMBL/GenBank/DDBJ databases">
        <title>Positive selection drives the evolution of the single-domain globin in the hydrothermal vent scale-worms Polynoidae.</title>
        <authorList>
            <person name="Projecto-Garcia J."/>
            <person name="Le Port A.-S."/>
            <person name="Govindji T."/>
            <person name="Jollivet D."/>
            <person name="Schaeffer S.W."/>
            <person name="Lallier F.H."/>
            <person name="Hourdez S."/>
        </authorList>
    </citation>
    <scope>NUCLEOTIDE SEQUENCE</scope>
</reference>
<evidence type="ECO:0000256" key="2">
    <source>
        <dbReference type="ARBA" id="ARBA00022617"/>
    </source>
</evidence>
<evidence type="ECO:0000313" key="8">
    <source>
        <dbReference type="EMBL" id="AJP75042.1"/>
    </source>
</evidence>
<keyword evidence="2 6" id="KW-0349">Heme</keyword>
<sequence>MVSDAQKAAIKESWSGVDLNTAGIAFYNQLEQKAPDVYAVFKLGPGAKTNPKTAAQGLKVMSFIDQCVQGIDDMGAVAGKLDTLASRHPGYGAKKAHFPPAGPCLLDALAEVSGHWSGGARDAWAAFYEVISQHMTAPL</sequence>
<dbReference type="InterPro" id="IPR012292">
    <property type="entry name" value="Globin/Proto"/>
</dbReference>
<dbReference type="GO" id="GO:0046872">
    <property type="term" value="F:metal ion binding"/>
    <property type="evidence" value="ECO:0007669"/>
    <property type="project" value="UniProtKB-KW"/>
</dbReference>
<keyword evidence="4" id="KW-0479">Metal-binding</keyword>
<keyword evidence="1 6" id="KW-0813">Transport</keyword>
<dbReference type="SMR" id="A0A0N7AMQ9"/>
<evidence type="ECO:0000259" key="7">
    <source>
        <dbReference type="PROSITE" id="PS01033"/>
    </source>
</evidence>
<dbReference type="PRINTS" id="PR01907">
    <property type="entry name" value="WORMGLOBIN"/>
</dbReference>
<dbReference type="GO" id="GO:0005344">
    <property type="term" value="F:oxygen carrier activity"/>
    <property type="evidence" value="ECO:0007669"/>
    <property type="project" value="UniProtKB-KW"/>
</dbReference>
<dbReference type="GO" id="GO:0019825">
    <property type="term" value="F:oxygen binding"/>
    <property type="evidence" value="ECO:0007669"/>
    <property type="project" value="InterPro"/>
</dbReference>
<dbReference type="Pfam" id="PF00042">
    <property type="entry name" value="Globin"/>
    <property type="match status" value="1"/>
</dbReference>
<evidence type="ECO:0000256" key="1">
    <source>
        <dbReference type="ARBA" id="ARBA00022448"/>
    </source>
</evidence>
<dbReference type="PANTHER" id="PTHR46458">
    <property type="entry name" value="BLR2807 PROTEIN"/>
    <property type="match status" value="1"/>
</dbReference>
<name>A0A0N7AMQ9_9ANNE</name>
<comment type="similarity">
    <text evidence="6">Belongs to the globin family.</text>
</comment>
<dbReference type="InterPro" id="IPR009050">
    <property type="entry name" value="Globin-like_sf"/>
</dbReference>
<dbReference type="PROSITE" id="PS01033">
    <property type="entry name" value="GLOBIN"/>
    <property type="match status" value="1"/>
</dbReference>
<evidence type="ECO:0000256" key="5">
    <source>
        <dbReference type="ARBA" id="ARBA00023004"/>
    </source>
</evidence>
<dbReference type="PANTHER" id="PTHR46458:SF1">
    <property type="entry name" value="GEO09476P1"/>
    <property type="match status" value="1"/>
</dbReference>
<dbReference type="Gene3D" id="1.10.490.10">
    <property type="entry name" value="Globins"/>
    <property type="match status" value="1"/>
</dbReference>
<dbReference type="InterPro" id="IPR044399">
    <property type="entry name" value="Mb-like_M"/>
</dbReference>
<dbReference type="CDD" id="cd01040">
    <property type="entry name" value="Mb-like"/>
    <property type="match status" value="1"/>
</dbReference>
<dbReference type="SUPFAM" id="SSF46458">
    <property type="entry name" value="Globin-like"/>
    <property type="match status" value="1"/>
</dbReference>
<organism evidence="8">
    <name type="scientific">Harmothoe fraserthomsoni</name>
    <dbReference type="NCBI Taxonomy" id="1619589"/>
    <lineage>
        <taxon>Eukaryota</taxon>
        <taxon>Metazoa</taxon>
        <taxon>Spiralia</taxon>
        <taxon>Lophotrochozoa</taxon>
        <taxon>Annelida</taxon>
        <taxon>Polychaeta</taxon>
        <taxon>Errantia</taxon>
        <taxon>Phyllodocida</taxon>
        <taxon>Polynoidae</taxon>
        <taxon>Harmothoe</taxon>
    </lineage>
</organism>
<dbReference type="AlphaFoldDB" id="A0A0N7AMQ9"/>
<dbReference type="InterPro" id="IPR050532">
    <property type="entry name" value="Globin-like_OT"/>
</dbReference>
<evidence type="ECO:0000256" key="3">
    <source>
        <dbReference type="ARBA" id="ARBA00022621"/>
    </source>
</evidence>
<protein>
    <submittedName>
        <fullName evidence="8">Hemoglobin</fullName>
    </submittedName>
</protein>
<feature type="domain" description="Globin" evidence="7">
    <location>
        <begin position="1"/>
        <end position="139"/>
    </location>
</feature>